<feature type="signal peptide" evidence="2">
    <location>
        <begin position="1"/>
        <end position="23"/>
    </location>
</feature>
<feature type="compositionally biased region" description="Polar residues" evidence="1">
    <location>
        <begin position="39"/>
        <end position="58"/>
    </location>
</feature>
<dbReference type="VEuPathDB" id="PiroplasmaDB:BEWA_013180"/>
<dbReference type="KEGG" id="beq:BEWA_013180"/>
<feature type="compositionally biased region" description="Basic and acidic residues" evidence="1">
    <location>
        <begin position="188"/>
        <end position="199"/>
    </location>
</feature>
<comment type="caution">
    <text evidence="3">The sequence shown here is derived from an EMBL/GenBank/DDBJ whole genome shotgun (WGS) entry which is preliminary data.</text>
</comment>
<feature type="compositionally biased region" description="Polar residues" evidence="1">
    <location>
        <begin position="98"/>
        <end position="119"/>
    </location>
</feature>
<evidence type="ECO:0000313" key="3">
    <source>
        <dbReference type="EMBL" id="EKX72759.1"/>
    </source>
</evidence>
<accession>L1LBW9</accession>
<feature type="compositionally biased region" description="Basic and acidic residues" evidence="1">
    <location>
        <begin position="380"/>
        <end position="407"/>
    </location>
</feature>
<evidence type="ECO:0000256" key="2">
    <source>
        <dbReference type="SAM" id="SignalP"/>
    </source>
</evidence>
<dbReference type="EMBL" id="ACOU01000004">
    <property type="protein sequence ID" value="EKX72759.1"/>
    <property type="molecule type" value="Genomic_DNA"/>
</dbReference>
<dbReference type="AlphaFoldDB" id="L1LBW9"/>
<dbReference type="GeneID" id="15804394"/>
<organism evidence="3 4">
    <name type="scientific">Theileria equi strain WA</name>
    <dbReference type="NCBI Taxonomy" id="1537102"/>
    <lineage>
        <taxon>Eukaryota</taxon>
        <taxon>Sar</taxon>
        <taxon>Alveolata</taxon>
        <taxon>Apicomplexa</taxon>
        <taxon>Aconoidasida</taxon>
        <taxon>Piroplasmida</taxon>
        <taxon>Theileriidae</taxon>
        <taxon>Theileria</taxon>
    </lineage>
</organism>
<name>L1LBW9_THEEQ</name>
<evidence type="ECO:0008006" key="5">
    <source>
        <dbReference type="Google" id="ProtNLM"/>
    </source>
</evidence>
<proteinExistence type="predicted"/>
<keyword evidence="2" id="KW-0732">Signal</keyword>
<reference evidence="3 4" key="1">
    <citation type="journal article" date="2012" name="BMC Genomics">
        <title>Comparative genomic analysis and phylogenetic position of Theileria equi.</title>
        <authorList>
            <person name="Kappmeyer L.S."/>
            <person name="Thiagarajan M."/>
            <person name="Herndon D.R."/>
            <person name="Ramsay J.D."/>
            <person name="Caler E."/>
            <person name="Djikeng A."/>
            <person name="Gillespie J.J."/>
            <person name="Lau A.O."/>
            <person name="Roalson E.H."/>
            <person name="Silva J.C."/>
            <person name="Silva M.G."/>
            <person name="Suarez C.E."/>
            <person name="Ueti M.W."/>
            <person name="Nene V.M."/>
            <person name="Mealey R.H."/>
            <person name="Knowles D.P."/>
            <person name="Brayton K.A."/>
        </authorList>
    </citation>
    <scope>NUCLEOTIDE SEQUENCE [LARGE SCALE GENOMIC DNA]</scope>
    <source>
        <strain evidence="3 4">WA</strain>
    </source>
</reference>
<evidence type="ECO:0000313" key="4">
    <source>
        <dbReference type="Proteomes" id="UP000031512"/>
    </source>
</evidence>
<sequence length="507" mass="55821">MRILKYLLYISASYCCFVAGGGSSEKASAGKGSAVQPHAKSNNNTAGRHQATSQSDVQGISKGKLSRRGSASHANAHPQAAHTNRTQRQGNLEGRNSAGHSTHSVRGSSGHNAHASGTHNRPAHHQGQHPHHKKNGHSTPTHKGRPPTVEDDDSSSLDSNLPDTTKQEEHKDVTASSDVPPPIPALGRRAEERKKDNSDLKISIASMGRNTKERITVDINRDDNSHTIKKCQTLPVKNQKDMDAPQCDYSCDSQSNIAKFVDGEEVIWDAGETNARAFYGTLVLKDGHKYFSFRVSDGNRYKLETKYASNASGKWQIIPEIEYNRQIENIKDPESIQGTVLDLLNPDEEKIEKERVVNNGFHGIKYKVKTGHDNITRIVEGEAKNEPAGDSHDSHKKEDSSAPKSEAEGSAGAAALVAGHDIESIDDEDEVKEDSYIWRAAADDHYCTEALVYPEDKPVKILLVKTHNPDGNEATVYFIKDNGKWNFANQKVYLDEMNKLRNQASDN</sequence>
<feature type="region of interest" description="Disordered" evidence="1">
    <location>
        <begin position="26"/>
        <end position="202"/>
    </location>
</feature>
<protein>
    <recommendedName>
        <fullName evidence="5">Signal peptide containing protein</fullName>
    </recommendedName>
</protein>
<feature type="region of interest" description="Disordered" evidence="1">
    <location>
        <begin position="380"/>
        <end position="413"/>
    </location>
</feature>
<feature type="compositionally biased region" description="Polar residues" evidence="1">
    <location>
        <begin position="81"/>
        <end position="90"/>
    </location>
</feature>
<evidence type="ECO:0000256" key="1">
    <source>
        <dbReference type="SAM" id="MobiDB-lite"/>
    </source>
</evidence>
<dbReference type="Proteomes" id="UP000031512">
    <property type="component" value="Unassembled WGS sequence"/>
</dbReference>
<feature type="compositionally biased region" description="Basic residues" evidence="1">
    <location>
        <begin position="121"/>
        <end position="145"/>
    </location>
</feature>
<keyword evidence="4" id="KW-1185">Reference proteome</keyword>
<gene>
    <name evidence="3" type="ORF">BEWA_013180</name>
</gene>
<dbReference type="RefSeq" id="XP_004832211.1">
    <property type="nucleotide sequence ID" value="XM_004832154.1"/>
</dbReference>
<feature type="chain" id="PRO_5003953056" description="Signal peptide containing protein" evidence="2">
    <location>
        <begin position="24"/>
        <end position="507"/>
    </location>
</feature>